<dbReference type="SUPFAM" id="SSF46689">
    <property type="entry name" value="Homeodomain-like"/>
    <property type="match status" value="1"/>
</dbReference>
<evidence type="ECO:0000256" key="3">
    <source>
        <dbReference type="ARBA" id="ARBA00023163"/>
    </source>
</evidence>
<dbReference type="RefSeq" id="WP_117390489.1">
    <property type="nucleotide sequence ID" value="NZ_QWDC01000001.1"/>
</dbReference>
<dbReference type="PROSITE" id="PS01124">
    <property type="entry name" value="HTH_ARAC_FAMILY_2"/>
    <property type="match status" value="1"/>
</dbReference>
<dbReference type="InterPro" id="IPR018060">
    <property type="entry name" value="HTH_AraC"/>
</dbReference>
<gene>
    <name evidence="5" type="ORF">D0C36_05210</name>
</gene>
<evidence type="ECO:0000259" key="4">
    <source>
        <dbReference type="PROSITE" id="PS01124"/>
    </source>
</evidence>
<dbReference type="GO" id="GO:0003700">
    <property type="term" value="F:DNA-binding transcription factor activity"/>
    <property type="evidence" value="ECO:0007669"/>
    <property type="project" value="InterPro"/>
</dbReference>
<dbReference type="InterPro" id="IPR053142">
    <property type="entry name" value="PchR_regulatory_protein"/>
</dbReference>
<dbReference type="InterPro" id="IPR018062">
    <property type="entry name" value="HTH_AraC-typ_CS"/>
</dbReference>
<dbReference type="PANTHER" id="PTHR47893:SF1">
    <property type="entry name" value="REGULATORY PROTEIN PCHR"/>
    <property type="match status" value="1"/>
</dbReference>
<accession>A0A372NXU9</accession>
<dbReference type="EMBL" id="QWDC01000001">
    <property type="protein sequence ID" value="RFZ94930.1"/>
    <property type="molecule type" value="Genomic_DNA"/>
</dbReference>
<comment type="caution">
    <text evidence="5">The sequence shown here is derived from an EMBL/GenBank/DDBJ whole genome shotgun (WGS) entry which is preliminary data.</text>
</comment>
<protein>
    <submittedName>
        <fullName evidence="5">AraC family transcriptional regulator</fullName>
    </submittedName>
</protein>
<evidence type="ECO:0000313" key="6">
    <source>
        <dbReference type="Proteomes" id="UP000264217"/>
    </source>
</evidence>
<dbReference type="PANTHER" id="PTHR47893">
    <property type="entry name" value="REGULATORY PROTEIN PCHR"/>
    <property type="match status" value="1"/>
</dbReference>
<evidence type="ECO:0000256" key="1">
    <source>
        <dbReference type="ARBA" id="ARBA00023015"/>
    </source>
</evidence>
<sequence>MAGLVIQTHNVYNFNDLPNPLKVGAQPLTSRQGYDRHIHPEVGVLEYRNVSFPHIHVMDLYWKTNKALKLVNQIPTDTINFNFQLSGVNDVHYEAADQNVYIQKGQHYMVYNADREFYNRVEANTQLSVLHIAVDKAFFAASIGCNSKWAEHIQNNLALNKPFLSAKQALGVSPAMHQLIQGIIADKSPEPMRNFMVQSRAMELIAAHIEQVVPAELNAGTSPADTEKLHQVKAFLDQAFLEEHTLNQLSRRFALNDFKLKRGFKLLFDVPVFAYIKNLRMNYATLLLKDGNASVDEVAFLLGYEYPQHFSTAYKKHTGINPSQLKK</sequence>
<organism evidence="5 6">
    <name type="scientific">Mucilaginibacter conchicola</name>
    <dbReference type="NCBI Taxonomy" id="2303333"/>
    <lineage>
        <taxon>Bacteria</taxon>
        <taxon>Pseudomonadati</taxon>
        <taxon>Bacteroidota</taxon>
        <taxon>Sphingobacteriia</taxon>
        <taxon>Sphingobacteriales</taxon>
        <taxon>Sphingobacteriaceae</taxon>
        <taxon>Mucilaginibacter</taxon>
    </lineage>
</organism>
<dbReference type="Pfam" id="PF12833">
    <property type="entry name" value="HTH_18"/>
    <property type="match status" value="1"/>
</dbReference>
<dbReference type="SMART" id="SM00342">
    <property type="entry name" value="HTH_ARAC"/>
    <property type="match status" value="1"/>
</dbReference>
<keyword evidence="2" id="KW-0238">DNA-binding</keyword>
<keyword evidence="1" id="KW-0805">Transcription regulation</keyword>
<dbReference type="OrthoDB" id="799767at2"/>
<name>A0A372NXU9_9SPHI</name>
<dbReference type="Gene3D" id="1.10.10.60">
    <property type="entry name" value="Homeodomain-like"/>
    <property type="match status" value="1"/>
</dbReference>
<reference evidence="5 6" key="1">
    <citation type="submission" date="2018-08" db="EMBL/GenBank/DDBJ databases">
        <title>Mucilaginibacter sp. MYSH2.</title>
        <authorList>
            <person name="Seo T."/>
        </authorList>
    </citation>
    <scope>NUCLEOTIDE SEQUENCE [LARGE SCALE GENOMIC DNA]</scope>
    <source>
        <strain evidence="5 6">MYSH2</strain>
    </source>
</reference>
<proteinExistence type="predicted"/>
<keyword evidence="6" id="KW-1185">Reference proteome</keyword>
<dbReference type="PROSITE" id="PS00041">
    <property type="entry name" value="HTH_ARAC_FAMILY_1"/>
    <property type="match status" value="1"/>
</dbReference>
<dbReference type="GO" id="GO:0043565">
    <property type="term" value="F:sequence-specific DNA binding"/>
    <property type="evidence" value="ECO:0007669"/>
    <property type="project" value="InterPro"/>
</dbReference>
<evidence type="ECO:0000256" key="2">
    <source>
        <dbReference type="ARBA" id="ARBA00023125"/>
    </source>
</evidence>
<keyword evidence="3" id="KW-0804">Transcription</keyword>
<dbReference type="AlphaFoldDB" id="A0A372NXU9"/>
<feature type="domain" description="HTH araC/xylS-type" evidence="4">
    <location>
        <begin position="230"/>
        <end position="327"/>
    </location>
</feature>
<dbReference type="InterPro" id="IPR009057">
    <property type="entry name" value="Homeodomain-like_sf"/>
</dbReference>
<evidence type="ECO:0000313" key="5">
    <source>
        <dbReference type="EMBL" id="RFZ94930.1"/>
    </source>
</evidence>
<dbReference type="Proteomes" id="UP000264217">
    <property type="component" value="Unassembled WGS sequence"/>
</dbReference>